<dbReference type="InterPro" id="IPR001761">
    <property type="entry name" value="Peripla_BP/Lac1_sug-bd_dom"/>
</dbReference>
<evidence type="ECO:0000313" key="6">
    <source>
        <dbReference type="Proteomes" id="UP000198885"/>
    </source>
</evidence>
<dbReference type="SUPFAM" id="SSF53822">
    <property type="entry name" value="Periplasmic binding protein-like I"/>
    <property type="match status" value="1"/>
</dbReference>
<dbReference type="InterPro" id="IPR000843">
    <property type="entry name" value="HTH_LacI"/>
</dbReference>
<dbReference type="CDD" id="cd01392">
    <property type="entry name" value="HTH_LacI"/>
    <property type="match status" value="1"/>
</dbReference>
<dbReference type="Gene3D" id="3.40.50.2300">
    <property type="match status" value="2"/>
</dbReference>
<dbReference type="SUPFAM" id="SSF47413">
    <property type="entry name" value="lambda repressor-like DNA-binding domains"/>
    <property type="match status" value="1"/>
</dbReference>
<dbReference type="Gene3D" id="1.10.260.40">
    <property type="entry name" value="lambda repressor-like DNA-binding domains"/>
    <property type="match status" value="1"/>
</dbReference>
<dbReference type="InterPro" id="IPR010982">
    <property type="entry name" value="Lambda_DNA-bd_dom_sf"/>
</dbReference>
<evidence type="ECO:0000259" key="4">
    <source>
        <dbReference type="PROSITE" id="PS50943"/>
    </source>
</evidence>
<dbReference type="Proteomes" id="UP000198885">
    <property type="component" value="Unassembled WGS sequence"/>
</dbReference>
<evidence type="ECO:0000256" key="3">
    <source>
        <dbReference type="ARBA" id="ARBA00023163"/>
    </source>
</evidence>
<accession>A0A1H9SUH8</accession>
<name>A0A1H9SUH8_9RHOB</name>
<dbReference type="SMART" id="SM00354">
    <property type="entry name" value="HTH_LACI"/>
    <property type="match status" value="1"/>
</dbReference>
<reference evidence="5 6" key="1">
    <citation type="submission" date="2016-10" db="EMBL/GenBank/DDBJ databases">
        <authorList>
            <person name="de Groot N.N."/>
        </authorList>
    </citation>
    <scope>NUCLEOTIDE SEQUENCE [LARGE SCALE GENOMIC DNA]</scope>
    <source>
        <strain evidence="5 6">DSM 23042</strain>
    </source>
</reference>
<organism evidence="5 6">
    <name type="scientific">Tranquillimonas rosea</name>
    <dbReference type="NCBI Taxonomy" id="641238"/>
    <lineage>
        <taxon>Bacteria</taxon>
        <taxon>Pseudomonadati</taxon>
        <taxon>Pseudomonadota</taxon>
        <taxon>Alphaproteobacteria</taxon>
        <taxon>Rhodobacterales</taxon>
        <taxon>Roseobacteraceae</taxon>
        <taxon>Tranquillimonas</taxon>
    </lineage>
</organism>
<feature type="domain" description="HTH cro/C1-type" evidence="4">
    <location>
        <begin position="8"/>
        <end position="51"/>
    </location>
</feature>
<protein>
    <submittedName>
        <fullName evidence="5">DNA-binding transcriptional regulator, LacI/PurR family</fullName>
    </submittedName>
</protein>
<evidence type="ECO:0000256" key="2">
    <source>
        <dbReference type="ARBA" id="ARBA00023125"/>
    </source>
</evidence>
<keyword evidence="3" id="KW-0804">Transcription</keyword>
<dbReference type="PANTHER" id="PTHR30146">
    <property type="entry name" value="LACI-RELATED TRANSCRIPTIONAL REPRESSOR"/>
    <property type="match status" value="1"/>
</dbReference>
<evidence type="ECO:0000256" key="1">
    <source>
        <dbReference type="ARBA" id="ARBA00023015"/>
    </source>
</evidence>
<keyword evidence="2 5" id="KW-0238">DNA-binding</keyword>
<dbReference type="InterPro" id="IPR001387">
    <property type="entry name" value="Cro/C1-type_HTH"/>
</dbReference>
<dbReference type="GO" id="GO:0000976">
    <property type="term" value="F:transcription cis-regulatory region binding"/>
    <property type="evidence" value="ECO:0007669"/>
    <property type="project" value="TreeGrafter"/>
</dbReference>
<dbReference type="AlphaFoldDB" id="A0A1H9SUH8"/>
<dbReference type="STRING" id="641238.SAMN04490244_103378"/>
<dbReference type="InterPro" id="IPR028082">
    <property type="entry name" value="Peripla_BP_I"/>
</dbReference>
<sequence>MNKPKINTMEELSTAIGVSRPTLSRYFQDPDSVRSSTSEKIRRGLERVEYIPNFFATRMNRKTTGLIGVIFPHLKDLFFTSLLEAIETAAMEADLTIITQSSHGDPAIETRAVEQLLSMNADGVIVAPLGENSDVDALSRVAGRLPFVFIDSRLRDALPDVDFVGTDNRQSVSLITDYLCRTGSPPVFLGMPRLNSNSFEREAAYIAEMKHLGHDPVIVSTNIKGDGWAFEAYAHEVMDDLFSRGHLTESTILCANDRLAIGAIRAASRHGLFSRGREGRRILRIAGHDDHPSSRFMTPALTTAAQDTEAIGRGAVRILTERLRKSSGASDKPVFQLHEAVLRVRESA</sequence>
<dbReference type="GO" id="GO:0003700">
    <property type="term" value="F:DNA-binding transcription factor activity"/>
    <property type="evidence" value="ECO:0007669"/>
    <property type="project" value="TreeGrafter"/>
</dbReference>
<gene>
    <name evidence="5" type="ORF">SAMN04490244_103378</name>
</gene>
<evidence type="ECO:0000313" key="5">
    <source>
        <dbReference type="EMBL" id="SER87999.1"/>
    </source>
</evidence>
<dbReference type="Pfam" id="PF00532">
    <property type="entry name" value="Peripla_BP_1"/>
    <property type="match status" value="1"/>
</dbReference>
<dbReference type="PANTHER" id="PTHR30146:SF109">
    <property type="entry name" value="HTH-TYPE TRANSCRIPTIONAL REGULATOR GALS"/>
    <property type="match status" value="1"/>
</dbReference>
<keyword evidence="1" id="KW-0805">Transcription regulation</keyword>
<dbReference type="CDD" id="cd06267">
    <property type="entry name" value="PBP1_LacI_sugar_binding-like"/>
    <property type="match status" value="1"/>
</dbReference>
<proteinExistence type="predicted"/>
<keyword evidence="6" id="KW-1185">Reference proteome</keyword>
<dbReference type="PROSITE" id="PS50943">
    <property type="entry name" value="HTH_CROC1"/>
    <property type="match status" value="1"/>
</dbReference>
<dbReference type="EMBL" id="FOGU01000003">
    <property type="protein sequence ID" value="SER87999.1"/>
    <property type="molecule type" value="Genomic_DNA"/>
</dbReference>